<keyword evidence="1" id="KW-1133">Transmembrane helix</keyword>
<protein>
    <submittedName>
        <fullName evidence="2">Uncharacterized protein</fullName>
    </submittedName>
</protein>
<dbReference type="AlphaFoldDB" id="A0A317YQ91"/>
<dbReference type="Proteomes" id="UP000246800">
    <property type="component" value="Unassembled WGS sequence"/>
</dbReference>
<accession>A0A317YQ91</accession>
<name>A0A317YQ91_STAPS</name>
<evidence type="ECO:0000313" key="2">
    <source>
        <dbReference type="EMBL" id="PWZ74752.1"/>
    </source>
</evidence>
<keyword evidence="1" id="KW-0812">Transmembrane</keyword>
<organism evidence="2 3">
    <name type="scientific">Staphylococcus pseudintermedius</name>
    <dbReference type="NCBI Taxonomy" id="283734"/>
    <lineage>
        <taxon>Bacteria</taxon>
        <taxon>Bacillati</taxon>
        <taxon>Bacillota</taxon>
        <taxon>Bacilli</taxon>
        <taxon>Bacillales</taxon>
        <taxon>Staphylococcaceae</taxon>
        <taxon>Staphylococcus</taxon>
        <taxon>Staphylococcus intermedius group</taxon>
    </lineage>
</organism>
<dbReference type="EMBL" id="QEIT01000033">
    <property type="protein sequence ID" value="PWZ74752.1"/>
    <property type="molecule type" value="Genomic_DNA"/>
</dbReference>
<dbReference type="RefSeq" id="WP_065354109.1">
    <property type="nucleotide sequence ID" value="NZ_QEIW01000034.1"/>
</dbReference>
<reference evidence="2 3" key="1">
    <citation type="journal article" date="2018" name="Vet. Microbiol.">
        <title>Clonal diversity and geographic distribution of methicillin-resistant Staphylococcus pseudintermedius from Australian animals: Discovery of novel sequence types.</title>
        <authorList>
            <person name="Worthing K.A."/>
            <person name="Abraham S."/>
            <person name="Coombs G.W."/>
            <person name="Pang S."/>
            <person name="Saputra S."/>
            <person name="Jordan D."/>
            <person name="Trott D.J."/>
            <person name="Norris J.M."/>
        </authorList>
    </citation>
    <scope>NUCLEOTIDE SEQUENCE [LARGE SCALE GENOMIC DNA]</scope>
    <source>
        <strain evidence="2 3">ST525 1</strain>
    </source>
</reference>
<evidence type="ECO:0000256" key="1">
    <source>
        <dbReference type="SAM" id="Phobius"/>
    </source>
</evidence>
<evidence type="ECO:0000313" key="3">
    <source>
        <dbReference type="Proteomes" id="UP000246800"/>
    </source>
</evidence>
<feature type="transmembrane region" description="Helical" evidence="1">
    <location>
        <begin position="64"/>
        <end position="80"/>
    </location>
</feature>
<sequence length="84" mass="10262">MVRLFFTHWTLKRALIQLKQLFKGGEDLLARQHKIDWKIYFGLLFIFVPLILLTVFYLPGSYKSFGFIWVLIFWIVYHVIRIKR</sequence>
<gene>
    <name evidence="2" type="ORF">DD902_07375</name>
</gene>
<proteinExistence type="predicted"/>
<keyword evidence="1" id="KW-0472">Membrane</keyword>
<feature type="transmembrane region" description="Helical" evidence="1">
    <location>
        <begin position="39"/>
        <end position="58"/>
    </location>
</feature>
<comment type="caution">
    <text evidence="2">The sequence shown here is derived from an EMBL/GenBank/DDBJ whole genome shotgun (WGS) entry which is preliminary data.</text>
</comment>